<dbReference type="InterPro" id="IPR009057">
    <property type="entry name" value="Homeodomain-like_sf"/>
</dbReference>
<dbReference type="PANTHER" id="PTHR23022">
    <property type="entry name" value="TRANSPOSABLE ELEMENT-RELATED"/>
    <property type="match status" value="1"/>
</dbReference>
<dbReference type="GO" id="GO:0003677">
    <property type="term" value="F:DNA binding"/>
    <property type="evidence" value="ECO:0007669"/>
    <property type="project" value="InterPro"/>
</dbReference>
<evidence type="ECO:0000259" key="3">
    <source>
        <dbReference type="Pfam" id="PF13358"/>
    </source>
</evidence>
<evidence type="ECO:0008006" key="6">
    <source>
        <dbReference type="Google" id="ProtNLM"/>
    </source>
</evidence>
<evidence type="ECO:0000313" key="5">
    <source>
        <dbReference type="Proteomes" id="UP001286313"/>
    </source>
</evidence>
<dbReference type="NCBIfam" id="NF033545">
    <property type="entry name" value="transpos_IS630"/>
    <property type="match status" value="1"/>
</dbReference>
<dbReference type="InterPro" id="IPR038717">
    <property type="entry name" value="Tc1-like_DDE_dom"/>
</dbReference>
<evidence type="ECO:0000259" key="2">
    <source>
        <dbReference type="Pfam" id="PF01498"/>
    </source>
</evidence>
<reference evidence="4" key="1">
    <citation type="submission" date="2023-10" db="EMBL/GenBank/DDBJ databases">
        <title>Genome assemblies of two species of porcelain crab, Petrolisthes cinctipes and Petrolisthes manimaculis (Anomura: Porcellanidae).</title>
        <authorList>
            <person name="Angst P."/>
        </authorList>
    </citation>
    <scope>NUCLEOTIDE SEQUENCE</scope>
    <source>
        <strain evidence="4">PB745_01</strain>
        <tissue evidence="4">Gill</tissue>
    </source>
</reference>
<feature type="domain" description="Transposase Tc1-like" evidence="2">
    <location>
        <begin position="67"/>
        <end position="132"/>
    </location>
</feature>
<dbReference type="AlphaFoldDB" id="A0AAE1FS54"/>
<accession>A0AAE1FS54</accession>
<dbReference type="InterPro" id="IPR036397">
    <property type="entry name" value="RNaseH_sf"/>
</dbReference>
<dbReference type="GO" id="GO:0006313">
    <property type="term" value="P:DNA transposition"/>
    <property type="evidence" value="ECO:0007669"/>
    <property type="project" value="InterPro"/>
</dbReference>
<dbReference type="SUPFAM" id="SSF46689">
    <property type="entry name" value="Homeodomain-like"/>
    <property type="match status" value="1"/>
</dbReference>
<dbReference type="GO" id="GO:0005634">
    <property type="term" value="C:nucleus"/>
    <property type="evidence" value="ECO:0007669"/>
    <property type="project" value="UniProtKB-SubCell"/>
</dbReference>
<dbReference type="Gene3D" id="1.10.10.10">
    <property type="entry name" value="Winged helix-like DNA-binding domain superfamily/Winged helix DNA-binding domain"/>
    <property type="match status" value="1"/>
</dbReference>
<dbReference type="InterPro" id="IPR052338">
    <property type="entry name" value="Transposase_5"/>
</dbReference>
<proteinExistence type="predicted"/>
<comment type="subcellular location">
    <subcellularLocation>
        <location evidence="1">Nucleus</location>
    </subcellularLocation>
</comment>
<dbReference type="Pfam" id="PF13384">
    <property type="entry name" value="HTH_23"/>
    <property type="match status" value="1"/>
</dbReference>
<sequence>METSQATRGRIIALHNTGHSIGEIARHLGISPHTAARWIRRFADSGNTTDKPRCGRPRCTTPDQDLAIIGANDADPFTPTTSILSAYDISCSTQTIRNRLHAIGVQGRKPARKPELTERVMEQRMEYALEYSDKDQEFWNNVIFCDEKTFSTDDEWVSWVWRMENTRYEKEYVKPTKRRGRISAGLFGWINGAGVGELTDVGEGRFTCEKYVEILDEVLLPSVRALLFPYTLPFTLVLDNSPIHTSRIVKLWFHNHPEITVMPHPPRSPDLNPIEHIWAVMTKTCAKDVARHNRSAVVRSAQMAWEELRVPEGQELTQSLVASMPRRLNSVLAAGGGYTKY</sequence>
<dbReference type="PANTHER" id="PTHR23022:SF135">
    <property type="entry name" value="SI:DKEY-77F5.3"/>
    <property type="match status" value="1"/>
</dbReference>
<dbReference type="InterPro" id="IPR002492">
    <property type="entry name" value="Transposase_Tc1-like"/>
</dbReference>
<dbReference type="GO" id="GO:0015074">
    <property type="term" value="P:DNA integration"/>
    <property type="evidence" value="ECO:0007669"/>
    <property type="project" value="InterPro"/>
</dbReference>
<dbReference type="Pfam" id="PF13358">
    <property type="entry name" value="DDE_3"/>
    <property type="match status" value="1"/>
</dbReference>
<dbReference type="InterPro" id="IPR047655">
    <property type="entry name" value="Transpos_IS630-like"/>
</dbReference>
<organism evidence="4 5">
    <name type="scientific">Petrolisthes cinctipes</name>
    <name type="common">Flat porcelain crab</name>
    <dbReference type="NCBI Taxonomy" id="88211"/>
    <lineage>
        <taxon>Eukaryota</taxon>
        <taxon>Metazoa</taxon>
        <taxon>Ecdysozoa</taxon>
        <taxon>Arthropoda</taxon>
        <taxon>Crustacea</taxon>
        <taxon>Multicrustacea</taxon>
        <taxon>Malacostraca</taxon>
        <taxon>Eumalacostraca</taxon>
        <taxon>Eucarida</taxon>
        <taxon>Decapoda</taxon>
        <taxon>Pleocyemata</taxon>
        <taxon>Anomura</taxon>
        <taxon>Galatheoidea</taxon>
        <taxon>Porcellanidae</taxon>
        <taxon>Petrolisthes</taxon>
    </lineage>
</organism>
<evidence type="ECO:0000256" key="1">
    <source>
        <dbReference type="ARBA" id="ARBA00004123"/>
    </source>
</evidence>
<dbReference type="Proteomes" id="UP001286313">
    <property type="component" value="Unassembled WGS sequence"/>
</dbReference>
<dbReference type="EMBL" id="JAWQEG010001538">
    <property type="protein sequence ID" value="KAK3878615.1"/>
    <property type="molecule type" value="Genomic_DNA"/>
</dbReference>
<dbReference type="Pfam" id="PF01498">
    <property type="entry name" value="HTH_Tnp_Tc3_2"/>
    <property type="match status" value="1"/>
</dbReference>
<protein>
    <recommendedName>
        <fullName evidence="6">Transposase</fullName>
    </recommendedName>
</protein>
<feature type="domain" description="Tc1-like transposase DDE" evidence="3">
    <location>
        <begin position="142"/>
        <end position="287"/>
    </location>
</feature>
<evidence type="ECO:0000313" key="4">
    <source>
        <dbReference type="EMBL" id="KAK3878615.1"/>
    </source>
</evidence>
<dbReference type="InterPro" id="IPR036388">
    <property type="entry name" value="WH-like_DNA-bd_sf"/>
</dbReference>
<keyword evidence="5" id="KW-1185">Reference proteome</keyword>
<dbReference type="Gene3D" id="3.30.420.10">
    <property type="entry name" value="Ribonuclease H-like superfamily/Ribonuclease H"/>
    <property type="match status" value="1"/>
</dbReference>
<gene>
    <name evidence="4" type="ORF">Pcinc_016746</name>
</gene>
<name>A0AAE1FS54_PETCI</name>
<comment type="caution">
    <text evidence="4">The sequence shown here is derived from an EMBL/GenBank/DDBJ whole genome shotgun (WGS) entry which is preliminary data.</text>
</comment>